<sequence length="296" mass="33300">MELKKSTLFTFLFPAVFLFAVFIFYPILRTIMMSFFAVNTITSPLDSWHYVGLQNYIDLFTNPTFIISIGNIFKIWFITGIATISLSLLFATIVNSNIFGNKFFAKLVYLPEVISPIAIGYAWLLYVFNSNYGLLNSFFSAIGLDSLASIQWTSPDMLFVSMSIAAVFGAIGQYTLMYISAMSRIPNDYYEVARIEGQNSVMQFFTITFPLIKDVIKTTTVLFTTSTIGFFAFARVFGSINTITPMIFTYNQIFGTEINPDTNVGIGAASGVIMTLIGVFFFIVSNYLVKESDYEY</sequence>
<dbReference type="InterPro" id="IPR035906">
    <property type="entry name" value="MetI-like_sf"/>
</dbReference>
<dbReference type="Gene3D" id="1.10.3720.10">
    <property type="entry name" value="MetI-like"/>
    <property type="match status" value="1"/>
</dbReference>
<evidence type="ECO:0000313" key="9">
    <source>
        <dbReference type="EMBL" id="MBA5729900.1"/>
    </source>
</evidence>
<reference evidence="9 10" key="1">
    <citation type="submission" date="2020-06" db="EMBL/GenBank/DDBJ databases">
        <title>Reclassification of Facklamia ignava, Facklamia soureckii and Facklami tabacinasalis as Falseniella iganva gen. nov., comb. nov., Hutsoniella ignava gen. nov., comb. nov., and Ruoffia tabacinasalis gen. nov., comb. nov and description of Ruoffia haltotolerans sp. nov., isolated from hypersaline Inland Sea of Qatar.</title>
        <authorList>
            <person name="Fotedar R."/>
            <person name="Sankaranarayanan K."/>
            <person name="Lawson P."/>
            <person name="Caldwell M."/>
            <person name="Zeyara A."/>
            <person name="Al Malki A."/>
            <person name="Ali M."/>
        </authorList>
    </citation>
    <scope>NUCLEOTIDE SEQUENCE [LARGE SCALE GENOMIC DNA]</scope>
    <source>
        <strain evidence="9 10">INB8</strain>
    </source>
</reference>
<evidence type="ECO:0000313" key="10">
    <source>
        <dbReference type="Proteomes" id="UP000571018"/>
    </source>
</evidence>
<keyword evidence="6 7" id="KW-0472">Membrane</keyword>
<dbReference type="AlphaFoldDB" id="A0A839A7X6"/>
<dbReference type="PANTHER" id="PTHR30193">
    <property type="entry name" value="ABC TRANSPORTER PERMEASE PROTEIN"/>
    <property type="match status" value="1"/>
</dbReference>
<feature type="transmembrane region" description="Helical" evidence="7">
    <location>
        <begin position="75"/>
        <end position="95"/>
    </location>
</feature>
<protein>
    <submittedName>
        <fullName evidence="9">Sugar ABC transporter permease</fullName>
    </submittedName>
</protein>
<keyword evidence="2" id="KW-0813">Transport</keyword>
<dbReference type="PANTHER" id="PTHR30193:SF37">
    <property type="entry name" value="INNER MEMBRANE ABC TRANSPORTER PERMEASE PROTEIN YCJO"/>
    <property type="match status" value="1"/>
</dbReference>
<feature type="transmembrane region" description="Helical" evidence="7">
    <location>
        <begin position="221"/>
        <end position="244"/>
    </location>
</feature>
<evidence type="ECO:0000256" key="3">
    <source>
        <dbReference type="ARBA" id="ARBA00022475"/>
    </source>
</evidence>
<feature type="transmembrane region" description="Helical" evidence="7">
    <location>
        <begin position="264"/>
        <end position="289"/>
    </location>
</feature>
<feature type="transmembrane region" description="Helical" evidence="7">
    <location>
        <begin position="107"/>
        <end position="128"/>
    </location>
</feature>
<evidence type="ECO:0000256" key="1">
    <source>
        <dbReference type="ARBA" id="ARBA00004651"/>
    </source>
</evidence>
<evidence type="ECO:0000256" key="4">
    <source>
        <dbReference type="ARBA" id="ARBA00022692"/>
    </source>
</evidence>
<name>A0A839A7X6_9LACT</name>
<keyword evidence="5 7" id="KW-1133">Transmembrane helix</keyword>
<dbReference type="InterPro" id="IPR000515">
    <property type="entry name" value="MetI-like"/>
</dbReference>
<dbReference type="InterPro" id="IPR051393">
    <property type="entry name" value="ABC_transporter_permease"/>
</dbReference>
<evidence type="ECO:0000256" key="6">
    <source>
        <dbReference type="ARBA" id="ARBA00023136"/>
    </source>
</evidence>
<dbReference type="GO" id="GO:0005886">
    <property type="term" value="C:plasma membrane"/>
    <property type="evidence" value="ECO:0007669"/>
    <property type="project" value="UniProtKB-SubCell"/>
</dbReference>
<feature type="transmembrane region" description="Helical" evidence="7">
    <location>
        <begin position="157"/>
        <end position="179"/>
    </location>
</feature>
<feature type="transmembrane region" description="Helical" evidence="7">
    <location>
        <begin position="7"/>
        <end position="28"/>
    </location>
</feature>
<organism evidence="9 10">
    <name type="scientific">Ruoffia halotolerans</name>
    <dbReference type="NCBI Taxonomy" id="2748684"/>
    <lineage>
        <taxon>Bacteria</taxon>
        <taxon>Bacillati</taxon>
        <taxon>Bacillota</taxon>
        <taxon>Bacilli</taxon>
        <taxon>Lactobacillales</taxon>
        <taxon>Aerococcaceae</taxon>
        <taxon>Ruoffia</taxon>
    </lineage>
</organism>
<dbReference type="RefSeq" id="WP_218931564.1">
    <property type="nucleotide sequence ID" value="NZ_JACAOA010000026.1"/>
</dbReference>
<feature type="domain" description="ABC transmembrane type-1" evidence="8">
    <location>
        <begin position="69"/>
        <end position="285"/>
    </location>
</feature>
<comment type="subcellular location">
    <subcellularLocation>
        <location evidence="1">Cell membrane</location>
        <topology evidence="1">Multi-pass membrane protein</topology>
    </subcellularLocation>
</comment>
<keyword evidence="4 7" id="KW-0812">Transmembrane</keyword>
<dbReference type="Proteomes" id="UP000571018">
    <property type="component" value="Unassembled WGS sequence"/>
</dbReference>
<evidence type="ECO:0000256" key="7">
    <source>
        <dbReference type="SAM" id="Phobius"/>
    </source>
</evidence>
<accession>A0A839A7X6</accession>
<comment type="caution">
    <text evidence="9">The sequence shown here is derived from an EMBL/GenBank/DDBJ whole genome shotgun (WGS) entry which is preliminary data.</text>
</comment>
<dbReference type="SUPFAM" id="SSF161098">
    <property type="entry name" value="MetI-like"/>
    <property type="match status" value="1"/>
</dbReference>
<dbReference type="PROSITE" id="PS50928">
    <property type="entry name" value="ABC_TM1"/>
    <property type="match status" value="1"/>
</dbReference>
<dbReference type="EMBL" id="JACAOA010000026">
    <property type="protein sequence ID" value="MBA5729900.1"/>
    <property type="molecule type" value="Genomic_DNA"/>
</dbReference>
<evidence type="ECO:0000256" key="2">
    <source>
        <dbReference type="ARBA" id="ARBA00022448"/>
    </source>
</evidence>
<evidence type="ECO:0000259" key="8">
    <source>
        <dbReference type="PROSITE" id="PS50928"/>
    </source>
</evidence>
<keyword evidence="3" id="KW-1003">Cell membrane</keyword>
<dbReference type="GO" id="GO:0055085">
    <property type="term" value="P:transmembrane transport"/>
    <property type="evidence" value="ECO:0007669"/>
    <property type="project" value="InterPro"/>
</dbReference>
<proteinExistence type="predicted"/>
<evidence type="ECO:0000256" key="5">
    <source>
        <dbReference type="ARBA" id="ARBA00022989"/>
    </source>
</evidence>
<keyword evidence="10" id="KW-1185">Reference proteome</keyword>
<gene>
    <name evidence="9" type="ORF">HW423_08900</name>
</gene>